<dbReference type="PRINTS" id="PR00080">
    <property type="entry name" value="SDRFAMILY"/>
</dbReference>
<evidence type="ECO:0000256" key="1">
    <source>
        <dbReference type="ARBA" id="ARBA00006484"/>
    </source>
</evidence>
<accession>A0A2J6QA29</accession>
<feature type="non-terminal residue" evidence="3">
    <location>
        <position position="1"/>
    </location>
</feature>
<organism evidence="3 4">
    <name type="scientific">Hyaloscypha hepaticicola</name>
    <dbReference type="NCBI Taxonomy" id="2082293"/>
    <lineage>
        <taxon>Eukaryota</taxon>
        <taxon>Fungi</taxon>
        <taxon>Dikarya</taxon>
        <taxon>Ascomycota</taxon>
        <taxon>Pezizomycotina</taxon>
        <taxon>Leotiomycetes</taxon>
        <taxon>Helotiales</taxon>
        <taxon>Hyaloscyphaceae</taxon>
        <taxon>Hyaloscypha</taxon>
    </lineage>
</organism>
<dbReference type="EMBL" id="KZ613476">
    <property type="protein sequence ID" value="PMD23095.1"/>
    <property type="molecule type" value="Genomic_DNA"/>
</dbReference>
<dbReference type="GO" id="GO:0009688">
    <property type="term" value="P:abscisic acid biosynthetic process"/>
    <property type="evidence" value="ECO:0007669"/>
    <property type="project" value="UniProtKB-ARBA"/>
</dbReference>
<proteinExistence type="inferred from homology"/>
<dbReference type="STRING" id="1745343.A0A2J6QA29"/>
<name>A0A2J6QA29_9HELO</name>
<reference evidence="3 4" key="1">
    <citation type="submission" date="2016-05" db="EMBL/GenBank/DDBJ databases">
        <title>A degradative enzymes factory behind the ericoid mycorrhizal symbiosis.</title>
        <authorList>
            <consortium name="DOE Joint Genome Institute"/>
            <person name="Martino E."/>
            <person name="Morin E."/>
            <person name="Grelet G."/>
            <person name="Kuo A."/>
            <person name="Kohler A."/>
            <person name="Daghino S."/>
            <person name="Barry K."/>
            <person name="Choi C."/>
            <person name="Cichocki N."/>
            <person name="Clum A."/>
            <person name="Copeland A."/>
            <person name="Hainaut M."/>
            <person name="Haridas S."/>
            <person name="Labutti K."/>
            <person name="Lindquist E."/>
            <person name="Lipzen A."/>
            <person name="Khouja H.-R."/>
            <person name="Murat C."/>
            <person name="Ohm R."/>
            <person name="Olson A."/>
            <person name="Spatafora J."/>
            <person name="Veneault-Fourrey C."/>
            <person name="Henrissat B."/>
            <person name="Grigoriev I."/>
            <person name="Martin F."/>
            <person name="Perotto S."/>
        </authorList>
    </citation>
    <scope>NUCLEOTIDE SEQUENCE [LARGE SCALE GENOMIC DNA]</scope>
    <source>
        <strain evidence="3 4">UAMH 7357</strain>
    </source>
</reference>
<keyword evidence="4" id="KW-1185">Reference proteome</keyword>
<dbReference type="OrthoDB" id="5840532at2759"/>
<dbReference type="InterPro" id="IPR036291">
    <property type="entry name" value="NAD(P)-bd_dom_sf"/>
</dbReference>
<dbReference type="FunFam" id="3.40.50.720:FF:000084">
    <property type="entry name" value="Short-chain dehydrogenase reductase"/>
    <property type="match status" value="1"/>
</dbReference>
<dbReference type="PANTHER" id="PTHR42760">
    <property type="entry name" value="SHORT-CHAIN DEHYDROGENASES/REDUCTASES FAMILY MEMBER"/>
    <property type="match status" value="1"/>
</dbReference>
<dbReference type="CDD" id="cd05233">
    <property type="entry name" value="SDR_c"/>
    <property type="match status" value="1"/>
</dbReference>
<evidence type="ECO:0000256" key="2">
    <source>
        <dbReference type="ARBA" id="ARBA00022857"/>
    </source>
</evidence>
<comment type="similarity">
    <text evidence="1">Belongs to the short-chain dehydrogenases/reductases (SDR) family.</text>
</comment>
<evidence type="ECO:0000313" key="3">
    <source>
        <dbReference type="EMBL" id="PMD23095.1"/>
    </source>
</evidence>
<dbReference type="Gene3D" id="3.40.50.720">
    <property type="entry name" value="NAD(P)-binding Rossmann-like Domain"/>
    <property type="match status" value="1"/>
</dbReference>
<dbReference type="Proteomes" id="UP000235672">
    <property type="component" value="Unassembled WGS sequence"/>
</dbReference>
<dbReference type="PRINTS" id="PR00081">
    <property type="entry name" value="GDHRDH"/>
</dbReference>
<protein>
    <submittedName>
        <fullName evidence="3">NAD(P)-binding protein</fullName>
    </submittedName>
</protein>
<evidence type="ECO:0000313" key="4">
    <source>
        <dbReference type="Proteomes" id="UP000235672"/>
    </source>
</evidence>
<sequence length="254" mass="26854">SGASSGIGRAVALRLVADGIQKIALIDLNEAHLADVESQIIELDPSVKVLKIETDCSKEDQVESAIEKTVAAFGRLDACFNGAGISGALAMTAEMASDNLDAVLGVNLKGVWYCERAQIRQMLKQELRPVTTGLPLKTRGSILNVASVAGHRALSRVSPYAISKHGVLGLTKTDAQDYAADGIRINAISPGWVKTDITKMLWDSPMSDAVTARAPMARWGMPEEIAFTASFLLSDKSSFTTGAAVNVDGGYTAC</sequence>
<dbReference type="AlphaFoldDB" id="A0A2J6QA29"/>
<gene>
    <name evidence="3" type="ORF">NA56DRAFT_569763</name>
</gene>
<dbReference type="GO" id="GO:0016616">
    <property type="term" value="F:oxidoreductase activity, acting on the CH-OH group of donors, NAD or NADP as acceptor"/>
    <property type="evidence" value="ECO:0007669"/>
    <property type="project" value="TreeGrafter"/>
</dbReference>
<dbReference type="InterPro" id="IPR002347">
    <property type="entry name" value="SDR_fam"/>
</dbReference>
<dbReference type="SUPFAM" id="SSF51735">
    <property type="entry name" value="NAD(P)-binding Rossmann-fold domains"/>
    <property type="match status" value="1"/>
</dbReference>
<dbReference type="Pfam" id="PF13561">
    <property type="entry name" value="adh_short_C2"/>
    <property type="match status" value="1"/>
</dbReference>
<keyword evidence="2" id="KW-0521">NADP</keyword>